<evidence type="ECO:0008006" key="6">
    <source>
        <dbReference type="Google" id="ProtNLM"/>
    </source>
</evidence>
<keyword evidence="3" id="KW-0949">S-adenosyl-L-methionine</keyword>
<evidence type="ECO:0000313" key="4">
    <source>
        <dbReference type="EMBL" id="PIL30952.1"/>
    </source>
</evidence>
<keyword evidence="1" id="KW-0489">Methyltransferase</keyword>
<dbReference type="SUPFAM" id="SSF53335">
    <property type="entry name" value="S-adenosyl-L-methionine-dependent methyltransferases"/>
    <property type="match status" value="1"/>
</dbReference>
<evidence type="ECO:0000256" key="1">
    <source>
        <dbReference type="ARBA" id="ARBA00022603"/>
    </source>
</evidence>
<name>A0A2G8SB41_9APHY</name>
<evidence type="ECO:0000256" key="2">
    <source>
        <dbReference type="ARBA" id="ARBA00022679"/>
    </source>
</evidence>
<dbReference type="GO" id="GO:0008276">
    <property type="term" value="F:protein methyltransferase activity"/>
    <property type="evidence" value="ECO:0007669"/>
    <property type="project" value="TreeGrafter"/>
</dbReference>
<proteinExistence type="predicted"/>
<dbReference type="GO" id="GO:0032259">
    <property type="term" value="P:methylation"/>
    <property type="evidence" value="ECO:0007669"/>
    <property type="project" value="UniProtKB-KW"/>
</dbReference>
<dbReference type="Gene3D" id="3.40.50.150">
    <property type="entry name" value="Vaccinia Virus protein VP39"/>
    <property type="match status" value="1"/>
</dbReference>
<sequence length="93" mass="9951">MIPTPDLSHLKAEDYKHVYEPAEDTFILLDALEEDADALRDLQPRVCLEIGSGSGCVSAFTGKIVGSSTCLYLATDINPHASRSTGATGLQNK</sequence>
<reference evidence="4 5" key="1">
    <citation type="journal article" date="2015" name="Sci. Rep.">
        <title>Chromosome-level genome map provides insights into diverse defense mechanisms in the medicinal fungus Ganoderma sinense.</title>
        <authorList>
            <person name="Zhu Y."/>
            <person name="Xu J."/>
            <person name="Sun C."/>
            <person name="Zhou S."/>
            <person name="Xu H."/>
            <person name="Nelson D.R."/>
            <person name="Qian J."/>
            <person name="Song J."/>
            <person name="Luo H."/>
            <person name="Xiang L."/>
            <person name="Li Y."/>
            <person name="Xu Z."/>
            <person name="Ji A."/>
            <person name="Wang L."/>
            <person name="Lu S."/>
            <person name="Hayward A."/>
            <person name="Sun W."/>
            <person name="Li X."/>
            <person name="Schwartz D.C."/>
            <person name="Wang Y."/>
            <person name="Chen S."/>
        </authorList>
    </citation>
    <scope>NUCLEOTIDE SEQUENCE [LARGE SCALE GENOMIC DNA]</scope>
    <source>
        <strain evidence="4 5">ZZ0214-1</strain>
    </source>
</reference>
<protein>
    <recommendedName>
        <fullName evidence="6">Methyltransferase small domain-containing protein</fullName>
    </recommendedName>
</protein>
<organism evidence="4 5">
    <name type="scientific">Ganoderma sinense ZZ0214-1</name>
    <dbReference type="NCBI Taxonomy" id="1077348"/>
    <lineage>
        <taxon>Eukaryota</taxon>
        <taxon>Fungi</taxon>
        <taxon>Dikarya</taxon>
        <taxon>Basidiomycota</taxon>
        <taxon>Agaricomycotina</taxon>
        <taxon>Agaricomycetes</taxon>
        <taxon>Polyporales</taxon>
        <taxon>Polyporaceae</taxon>
        <taxon>Ganoderma</taxon>
    </lineage>
</organism>
<dbReference type="PANTHER" id="PTHR45875:SF1">
    <property type="entry name" value="METHYLTRANSFERASE N6AMT1"/>
    <property type="match status" value="1"/>
</dbReference>
<dbReference type="GO" id="GO:0035657">
    <property type="term" value="C:eRF1 methyltransferase complex"/>
    <property type="evidence" value="ECO:0007669"/>
    <property type="project" value="TreeGrafter"/>
</dbReference>
<gene>
    <name evidence="4" type="ORF">GSI_07121</name>
</gene>
<dbReference type="InterPro" id="IPR052190">
    <property type="entry name" value="Euk-Arch_PrmC-MTase"/>
</dbReference>
<dbReference type="OrthoDB" id="406152at2759"/>
<dbReference type="GO" id="GO:0008757">
    <property type="term" value="F:S-adenosylmethionine-dependent methyltransferase activity"/>
    <property type="evidence" value="ECO:0007669"/>
    <property type="project" value="TreeGrafter"/>
</dbReference>
<dbReference type="EMBL" id="AYKW01000013">
    <property type="protein sequence ID" value="PIL30952.1"/>
    <property type="molecule type" value="Genomic_DNA"/>
</dbReference>
<evidence type="ECO:0000256" key="3">
    <source>
        <dbReference type="ARBA" id="ARBA00022691"/>
    </source>
</evidence>
<dbReference type="PANTHER" id="PTHR45875">
    <property type="entry name" value="METHYLTRANSFERASE N6AMT1"/>
    <property type="match status" value="1"/>
</dbReference>
<dbReference type="STRING" id="1077348.A0A2G8SB41"/>
<keyword evidence="5" id="KW-1185">Reference proteome</keyword>
<dbReference type="InterPro" id="IPR029063">
    <property type="entry name" value="SAM-dependent_MTases_sf"/>
</dbReference>
<dbReference type="Proteomes" id="UP000230002">
    <property type="component" value="Unassembled WGS sequence"/>
</dbReference>
<accession>A0A2G8SB41</accession>
<keyword evidence="2" id="KW-0808">Transferase</keyword>
<dbReference type="AlphaFoldDB" id="A0A2G8SB41"/>
<evidence type="ECO:0000313" key="5">
    <source>
        <dbReference type="Proteomes" id="UP000230002"/>
    </source>
</evidence>
<comment type="caution">
    <text evidence="4">The sequence shown here is derived from an EMBL/GenBank/DDBJ whole genome shotgun (WGS) entry which is preliminary data.</text>
</comment>